<evidence type="ECO:0000313" key="2">
    <source>
        <dbReference type="Proteomes" id="UP000184356"/>
    </source>
</evidence>
<proteinExistence type="predicted"/>
<evidence type="ECO:0000313" key="1">
    <source>
        <dbReference type="EMBL" id="OJJ61329.1"/>
    </source>
</evidence>
<accession>A0A1L9TPG3</accession>
<dbReference type="EMBL" id="KV878584">
    <property type="protein sequence ID" value="OJJ61329.1"/>
    <property type="molecule type" value="Genomic_DNA"/>
</dbReference>
<name>A0A1L9TPG3_9EURO</name>
<dbReference type="Proteomes" id="UP000184356">
    <property type="component" value="Unassembled WGS sequence"/>
</dbReference>
<dbReference type="AlphaFoldDB" id="A0A1L9TPG3"/>
<dbReference type="VEuPathDB" id="FungiDB:ASPSYDRAFT_824081"/>
<sequence>MLLAAPRSRLSRTLYQAANLLSVVDSKLRSKSPFKNRTWVWHDTGLQKHVRDSLSLRHRDLSNSPERAMPHLLAWKQTILENDLSIHHTPGNTRATSLRFRLSDPTDILSGMRKLATSGQLSVQAAHLMPSQPKGLLGIRQFRVKLADRGIWMSSCGNKHVRILLLSVFDRCGLRVVNRTVSVHPVGWQAARMSSFNFIM</sequence>
<organism evidence="1 2">
    <name type="scientific">Aspergillus sydowii CBS 593.65</name>
    <dbReference type="NCBI Taxonomy" id="1036612"/>
    <lineage>
        <taxon>Eukaryota</taxon>
        <taxon>Fungi</taxon>
        <taxon>Dikarya</taxon>
        <taxon>Ascomycota</taxon>
        <taxon>Pezizomycotina</taxon>
        <taxon>Eurotiomycetes</taxon>
        <taxon>Eurotiomycetidae</taxon>
        <taxon>Eurotiales</taxon>
        <taxon>Aspergillaceae</taxon>
        <taxon>Aspergillus</taxon>
        <taxon>Aspergillus subgen. Nidulantes</taxon>
    </lineage>
</organism>
<dbReference type="GeneID" id="63767223"/>
<reference evidence="2" key="1">
    <citation type="journal article" date="2017" name="Genome Biol.">
        <title>Comparative genomics reveals high biological diversity and specific adaptations in the industrially and medically important fungal genus Aspergillus.</title>
        <authorList>
            <person name="de Vries R.P."/>
            <person name="Riley R."/>
            <person name="Wiebenga A."/>
            <person name="Aguilar-Osorio G."/>
            <person name="Amillis S."/>
            <person name="Uchima C.A."/>
            <person name="Anderluh G."/>
            <person name="Asadollahi M."/>
            <person name="Askin M."/>
            <person name="Barry K."/>
            <person name="Battaglia E."/>
            <person name="Bayram O."/>
            <person name="Benocci T."/>
            <person name="Braus-Stromeyer S.A."/>
            <person name="Caldana C."/>
            <person name="Canovas D."/>
            <person name="Cerqueira G.C."/>
            <person name="Chen F."/>
            <person name="Chen W."/>
            <person name="Choi C."/>
            <person name="Clum A."/>
            <person name="Dos Santos R.A."/>
            <person name="Damasio A.R."/>
            <person name="Diallinas G."/>
            <person name="Emri T."/>
            <person name="Fekete E."/>
            <person name="Flipphi M."/>
            <person name="Freyberg S."/>
            <person name="Gallo A."/>
            <person name="Gournas C."/>
            <person name="Habgood R."/>
            <person name="Hainaut M."/>
            <person name="Harispe M.L."/>
            <person name="Henrissat B."/>
            <person name="Hilden K.S."/>
            <person name="Hope R."/>
            <person name="Hossain A."/>
            <person name="Karabika E."/>
            <person name="Karaffa L."/>
            <person name="Karanyi Z."/>
            <person name="Krasevec N."/>
            <person name="Kuo A."/>
            <person name="Kusch H."/>
            <person name="LaButti K."/>
            <person name="Lagendijk E.L."/>
            <person name="Lapidus A."/>
            <person name="Levasseur A."/>
            <person name="Lindquist E."/>
            <person name="Lipzen A."/>
            <person name="Logrieco A.F."/>
            <person name="MacCabe A."/>
            <person name="Maekelae M.R."/>
            <person name="Malavazi I."/>
            <person name="Melin P."/>
            <person name="Meyer V."/>
            <person name="Mielnichuk N."/>
            <person name="Miskei M."/>
            <person name="Molnar A.P."/>
            <person name="Mule G."/>
            <person name="Ngan C.Y."/>
            <person name="Orejas M."/>
            <person name="Orosz E."/>
            <person name="Ouedraogo J.P."/>
            <person name="Overkamp K.M."/>
            <person name="Park H.-S."/>
            <person name="Perrone G."/>
            <person name="Piumi F."/>
            <person name="Punt P.J."/>
            <person name="Ram A.F."/>
            <person name="Ramon A."/>
            <person name="Rauscher S."/>
            <person name="Record E."/>
            <person name="Riano-Pachon D.M."/>
            <person name="Robert V."/>
            <person name="Roehrig J."/>
            <person name="Ruller R."/>
            <person name="Salamov A."/>
            <person name="Salih N.S."/>
            <person name="Samson R.A."/>
            <person name="Sandor E."/>
            <person name="Sanguinetti M."/>
            <person name="Schuetze T."/>
            <person name="Sepcic K."/>
            <person name="Shelest E."/>
            <person name="Sherlock G."/>
            <person name="Sophianopoulou V."/>
            <person name="Squina F.M."/>
            <person name="Sun H."/>
            <person name="Susca A."/>
            <person name="Todd R.B."/>
            <person name="Tsang A."/>
            <person name="Unkles S.E."/>
            <person name="van de Wiele N."/>
            <person name="van Rossen-Uffink D."/>
            <person name="Oliveira J.V."/>
            <person name="Vesth T.C."/>
            <person name="Visser J."/>
            <person name="Yu J.-H."/>
            <person name="Zhou M."/>
            <person name="Andersen M.R."/>
            <person name="Archer D.B."/>
            <person name="Baker S.E."/>
            <person name="Benoit I."/>
            <person name="Brakhage A.A."/>
            <person name="Braus G.H."/>
            <person name="Fischer R."/>
            <person name="Frisvad J.C."/>
            <person name="Goldman G.H."/>
            <person name="Houbraken J."/>
            <person name="Oakley B."/>
            <person name="Pocsi I."/>
            <person name="Scazzocchio C."/>
            <person name="Seiboth B."/>
            <person name="vanKuyk P.A."/>
            <person name="Wortman J."/>
            <person name="Dyer P.S."/>
            <person name="Grigoriev I.V."/>
        </authorList>
    </citation>
    <scope>NUCLEOTIDE SEQUENCE [LARGE SCALE GENOMIC DNA]</scope>
    <source>
        <strain evidence="2">CBS 593.65</strain>
    </source>
</reference>
<dbReference type="RefSeq" id="XP_040705135.1">
    <property type="nucleotide sequence ID" value="XM_040851150.1"/>
</dbReference>
<protein>
    <submittedName>
        <fullName evidence="1">Uncharacterized protein</fullName>
    </submittedName>
</protein>
<gene>
    <name evidence="1" type="ORF">ASPSYDRAFT_824081</name>
</gene>
<keyword evidence="2" id="KW-1185">Reference proteome</keyword>